<accession>A0ABV0WS42</accession>
<protein>
    <submittedName>
        <fullName evidence="1">Uncharacterized protein</fullName>
    </submittedName>
</protein>
<evidence type="ECO:0000313" key="2">
    <source>
        <dbReference type="Proteomes" id="UP001444071"/>
    </source>
</evidence>
<keyword evidence="2" id="KW-1185">Reference proteome</keyword>
<gene>
    <name evidence="1" type="ORF">XENORESO_010816</name>
</gene>
<name>A0ABV0WS42_9TELE</name>
<comment type="caution">
    <text evidence="1">The sequence shown here is derived from an EMBL/GenBank/DDBJ whole genome shotgun (WGS) entry which is preliminary data.</text>
</comment>
<dbReference type="EMBL" id="JAHRIM010063392">
    <property type="protein sequence ID" value="MEQ2271899.1"/>
    <property type="molecule type" value="Genomic_DNA"/>
</dbReference>
<sequence length="69" mass="7227">QRDISALCSPPIPMVTGVEEGGCSNSGVFVTGSPQLSRFLAVPEEGSKSGSSNLNLIRRMSNSRTCTVL</sequence>
<reference evidence="1 2" key="1">
    <citation type="submission" date="2021-06" db="EMBL/GenBank/DDBJ databases">
        <authorList>
            <person name="Palmer J.M."/>
        </authorList>
    </citation>
    <scope>NUCLEOTIDE SEQUENCE [LARGE SCALE GENOMIC DNA]</scope>
    <source>
        <strain evidence="1 2">XR_2019</strain>
        <tissue evidence="1">Muscle</tissue>
    </source>
</reference>
<organism evidence="1 2">
    <name type="scientific">Xenotaenia resolanae</name>
    <dbReference type="NCBI Taxonomy" id="208358"/>
    <lineage>
        <taxon>Eukaryota</taxon>
        <taxon>Metazoa</taxon>
        <taxon>Chordata</taxon>
        <taxon>Craniata</taxon>
        <taxon>Vertebrata</taxon>
        <taxon>Euteleostomi</taxon>
        <taxon>Actinopterygii</taxon>
        <taxon>Neopterygii</taxon>
        <taxon>Teleostei</taxon>
        <taxon>Neoteleostei</taxon>
        <taxon>Acanthomorphata</taxon>
        <taxon>Ovalentaria</taxon>
        <taxon>Atherinomorphae</taxon>
        <taxon>Cyprinodontiformes</taxon>
        <taxon>Goodeidae</taxon>
        <taxon>Xenotaenia</taxon>
    </lineage>
</organism>
<feature type="non-terminal residue" evidence="1">
    <location>
        <position position="1"/>
    </location>
</feature>
<dbReference type="Proteomes" id="UP001444071">
    <property type="component" value="Unassembled WGS sequence"/>
</dbReference>
<evidence type="ECO:0000313" key="1">
    <source>
        <dbReference type="EMBL" id="MEQ2271899.1"/>
    </source>
</evidence>
<proteinExistence type="predicted"/>